<dbReference type="HOGENOM" id="CLU_064110_0_0_1"/>
<protein>
    <submittedName>
        <fullName evidence="1">Uncharacterized protein</fullName>
    </submittedName>
</protein>
<gene>
    <name evidence="1" type="ORF">OIDMADRAFT_19098</name>
</gene>
<dbReference type="OrthoDB" id="5421757at2759"/>
<proteinExistence type="predicted"/>
<keyword evidence="2" id="KW-1185">Reference proteome</keyword>
<sequence>MPLEDSSREILNRTTTFMTDLLLYIFVWPWPRDFFSGRRVGNPLFWRIGVGFRDQEIVIRRSRRWDLKIGNFLNEHNEGRQLFFDNVKTAVDPMWMNEKTGYLMLNKEWDLDWRHMVRATKLVDNKTAELEDFRTTILIYHKSYGWMALEMATAGGSAKEEEGRRKIIAFKDELTAMGKENLFFRWIELIQFESSQPGGFGPEQQQKAVEKAKQMFEAQGVDFDKFWDKIGGMQGLPGMDNL</sequence>
<dbReference type="InParanoid" id="A0A0C3HCX9"/>
<dbReference type="AlphaFoldDB" id="A0A0C3HCX9"/>
<dbReference type="EMBL" id="KN832876">
    <property type="protein sequence ID" value="KIN01080.1"/>
    <property type="molecule type" value="Genomic_DNA"/>
</dbReference>
<reference evidence="2" key="2">
    <citation type="submission" date="2015-01" db="EMBL/GenBank/DDBJ databases">
        <title>Evolutionary Origins and Diversification of the Mycorrhizal Mutualists.</title>
        <authorList>
            <consortium name="DOE Joint Genome Institute"/>
            <consortium name="Mycorrhizal Genomics Consortium"/>
            <person name="Kohler A."/>
            <person name="Kuo A."/>
            <person name="Nagy L.G."/>
            <person name="Floudas D."/>
            <person name="Copeland A."/>
            <person name="Barry K.W."/>
            <person name="Cichocki N."/>
            <person name="Veneault-Fourrey C."/>
            <person name="LaButti K."/>
            <person name="Lindquist E.A."/>
            <person name="Lipzen A."/>
            <person name="Lundell T."/>
            <person name="Morin E."/>
            <person name="Murat C."/>
            <person name="Riley R."/>
            <person name="Ohm R."/>
            <person name="Sun H."/>
            <person name="Tunlid A."/>
            <person name="Henrissat B."/>
            <person name="Grigoriev I.V."/>
            <person name="Hibbett D.S."/>
            <person name="Martin F."/>
        </authorList>
    </citation>
    <scope>NUCLEOTIDE SEQUENCE [LARGE SCALE GENOMIC DNA]</scope>
    <source>
        <strain evidence="2">Zn</strain>
    </source>
</reference>
<reference evidence="1 2" key="1">
    <citation type="submission" date="2014-04" db="EMBL/GenBank/DDBJ databases">
        <authorList>
            <consortium name="DOE Joint Genome Institute"/>
            <person name="Kuo A."/>
            <person name="Martino E."/>
            <person name="Perotto S."/>
            <person name="Kohler A."/>
            <person name="Nagy L.G."/>
            <person name="Floudas D."/>
            <person name="Copeland A."/>
            <person name="Barry K.W."/>
            <person name="Cichocki N."/>
            <person name="Veneault-Fourrey C."/>
            <person name="LaButti K."/>
            <person name="Lindquist E.A."/>
            <person name="Lipzen A."/>
            <person name="Lundell T."/>
            <person name="Morin E."/>
            <person name="Murat C."/>
            <person name="Sun H."/>
            <person name="Tunlid A."/>
            <person name="Henrissat B."/>
            <person name="Grigoriev I.V."/>
            <person name="Hibbett D.S."/>
            <person name="Martin F."/>
            <person name="Nordberg H.P."/>
            <person name="Cantor M.N."/>
            <person name="Hua S.X."/>
        </authorList>
    </citation>
    <scope>NUCLEOTIDE SEQUENCE [LARGE SCALE GENOMIC DNA]</scope>
    <source>
        <strain evidence="1 2">Zn</strain>
    </source>
</reference>
<evidence type="ECO:0000313" key="2">
    <source>
        <dbReference type="Proteomes" id="UP000054321"/>
    </source>
</evidence>
<organism evidence="1 2">
    <name type="scientific">Oidiodendron maius (strain Zn)</name>
    <dbReference type="NCBI Taxonomy" id="913774"/>
    <lineage>
        <taxon>Eukaryota</taxon>
        <taxon>Fungi</taxon>
        <taxon>Dikarya</taxon>
        <taxon>Ascomycota</taxon>
        <taxon>Pezizomycotina</taxon>
        <taxon>Leotiomycetes</taxon>
        <taxon>Leotiomycetes incertae sedis</taxon>
        <taxon>Myxotrichaceae</taxon>
        <taxon>Oidiodendron</taxon>
    </lineage>
</organism>
<dbReference type="STRING" id="913774.A0A0C3HCX9"/>
<accession>A0A0C3HCX9</accession>
<name>A0A0C3HCX9_OIDMZ</name>
<evidence type="ECO:0000313" key="1">
    <source>
        <dbReference type="EMBL" id="KIN01080.1"/>
    </source>
</evidence>
<dbReference type="Proteomes" id="UP000054321">
    <property type="component" value="Unassembled WGS sequence"/>
</dbReference>